<feature type="compositionally biased region" description="Pro residues" evidence="1">
    <location>
        <begin position="377"/>
        <end position="388"/>
    </location>
</feature>
<proteinExistence type="predicted"/>
<feature type="compositionally biased region" description="Pro residues" evidence="1">
    <location>
        <begin position="353"/>
        <end position="364"/>
    </location>
</feature>
<dbReference type="PROSITE" id="PS51082">
    <property type="entry name" value="WH2"/>
    <property type="match status" value="1"/>
</dbReference>
<dbReference type="EMBL" id="MU003841">
    <property type="protein sequence ID" value="KAF2717560.1"/>
    <property type="molecule type" value="Genomic_DNA"/>
</dbReference>
<feature type="compositionally biased region" description="Polar residues" evidence="1">
    <location>
        <begin position="242"/>
        <end position="252"/>
    </location>
</feature>
<dbReference type="Pfam" id="PF02205">
    <property type="entry name" value="WH2"/>
    <property type="match status" value="1"/>
</dbReference>
<feature type="compositionally biased region" description="Pro residues" evidence="1">
    <location>
        <begin position="274"/>
        <end position="286"/>
    </location>
</feature>
<feature type="compositionally biased region" description="Low complexity" evidence="1">
    <location>
        <begin position="287"/>
        <end position="300"/>
    </location>
</feature>
<sequence>MPPPPPPPPPPPMPGGAGGPPPPPPLPPLGGTPSRAPAGKPQERGALLGDIRSGKKLKSVQTNDRSAPTIDKKAGSSAPPIGGAPPVPGLRPPGAAGTNRARSNSDHGSNAGPAGGMEAAPQLGGLFAGVGMPKLKKTRGAAVNTGAGNYDSDPETAQRSPPPPSVRAPPLPSMSAPRPPGAPPPPPGVSAPPPPPSSVPAIASLRDSLRPASSASLPDRAAAFSKPKPPPPIGKKPPIPPTSSRKPSSAFTPNAHPPPPPPSAPALPPTSLSPAPPSVPPPPPTASAPRVLPAPVGRAPPAAPAPPPPPAPSTGSSLAEQAARNALRTASPAAPPPPPPPPPPPSGTGFPAGVPPAPPPPPSSVLPIRSSLGAAAPSPPPPPPPPPATRTSFTPSHDTSEDLHRMPGDLGASDPRKPKDTPLHNVGSAASYTLQQNGASAPTRNRENSVQKSAGQRLTITDNRWKFQADSQLPKPRDFTGGAKRYRAGRGSSVPLDFAAFE</sequence>
<gene>
    <name evidence="3" type="ORF">K431DRAFT_315657</name>
</gene>
<dbReference type="GO" id="GO:0003779">
    <property type="term" value="F:actin binding"/>
    <property type="evidence" value="ECO:0007669"/>
    <property type="project" value="InterPro"/>
</dbReference>
<protein>
    <recommendedName>
        <fullName evidence="2">WH2 domain-containing protein</fullName>
    </recommendedName>
</protein>
<evidence type="ECO:0000313" key="4">
    <source>
        <dbReference type="Proteomes" id="UP000799441"/>
    </source>
</evidence>
<comment type="caution">
    <text evidence="3">The sequence shown here is derived from an EMBL/GenBank/DDBJ whole genome shotgun (WGS) entry which is preliminary data.</text>
</comment>
<dbReference type="Proteomes" id="UP000799441">
    <property type="component" value="Unassembled WGS sequence"/>
</dbReference>
<feature type="compositionally biased region" description="Pro residues" evidence="1">
    <location>
        <begin position="160"/>
        <end position="198"/>
    </location>
</feature>
<feature type="compositionally biased region" description="Basic and acidic residues" evidence="1">
    <location>
        <begin position="398"/>
        <end position="407"/>
    </location>
</feature>
<evidence type="ECO:0000256" key="1">
    <source>
        <dbReference type="SAM" id="MobiDB-lite"/>
    </source>
</evidence>
<feature type="domain" description="WH2" evidence="2">
    <location>
        <begin position="43"/>
        <end position="60"/>
    </location>
</feature>
<feature type="compositionally biased region" description="Polar residues" evidence="1">
    <location>
        <begin position="428"/>
        <end position="443"/>
    </location>
</feature>
<dbReference type="SMART" id="SM00246">
    <property type="entry name" value="WH2"/>
    <property type="match status" value="1"/>
</dbReference>
<evidence type="ECO:0000313" key="3">
    <source>
        <dbReference type="EMBL" id="KAF2717560.1"/>
    </source>
</evidence>
<feature type="compositionally biased region" description="Pro residues" evidence="1">
    <location>
        <begin position="301"/>
        <end position="312"/>
    </location>
</feature>
<feature type="compositionally biased region" description="Pro residues" evidence="1">
    <location>
        <begin position="333"/>
        <end position="346"/>
    </location>
</feature>
<accession>A0A9P4Q137</accession>
<feature type="compositionally biased region" description="Polar residues" evidence="1">
    <location>
        <begin position="450"/>
        <end position="462"/>
    </location>
</feature>
<feature type="compositionally biased region" description="Pro residues" evidence="1">
    <location>
        <begin position="1"/>
        <end position="30"/>
    </location>
</feature>
<evidence type="ECO:0000259" key="2">
    <source>
        <dbReference type="PROSITE" id="PS51082"/>
    </source>
</evidence>
<feature type="compositionally biased region" description="Pro residues" evidence="1">
    <location>
        <begin position="82"/>
        <end position="91"/>
    </location>
</feature>
<feature type="compositionally biased region" description="Pro residues" evidence="1">
    <location>
        <begin position="255"/>
        <end position="268"/>
    </location>
</feature>
<dbReference type="AlphaFoldDB" id="A0A9P4Q137"/>
<organism evidence="3 4">
    <name type="scientific">Polychaeton citri CBS 116435</name>
    <dbReference type="NCBI Taxonomy" id="1314669"/>
    <lineage>
        <taxon>Eukaryota</taxon>
        <taxon>Fungi</taxon>
        <taxon>Dikarya</taxon>
        <taxon>Ascomycota</taxon>
        <taxon>Pezizomycotina</taxon>
        <taxon>Dothideomycetes</taxon>
        <taxon>Dothideomycetidae</taxon>
        <taxon>Capnodiales</taxon>
        <taxon>Capnodiaceae</taxon>
        <taxon>Polychaeton</taxon>
    </lineage>
</organism>
<feature type="compositionally biased region" description="Pro residues" evidence="1">
    <location>
        <begin position="227"/>
        <end position="241"/>
    </location>
</feature>
<dbReference type="InterPro" id="IPR003124">
    <property type="entry name" value="WH2_dom"/>
</dbReference>
<keyword evidence="4" id="KW-1185">Reference proteome</keyword>
<feature type="region of interest" description="Disordered" evidence="1">
    <location>
        <begin position="1"/>
        <end position="490"/>
    </location>
</feature>
<dbReference type="OrthoDB" id="2430277at2759"/>
<reference evidence="3" key="1">
    <citation type="journal article" date="2020" name="Stud. Mycol.">
        <title>101 Dothideomycetes genomes: a test case for predicting lifestyles and emergence of pathogens.</title>
        <authorList>
            <person name="Haridas S."/>
            <person name="Albert R."/>
            <person name="Binder M."/>
            <person name="Bloem J."/>
            <person name="Labutti K."/>
            <person name="Salamov A."/>
            <person name="Andreopoulos B."/>
            <person name="Baker S."/>
            <person name="Barry K."/>
            <person name="Bills G."/>
            <person name="Bluhm B."/>
            <person name="Cannon C."/>
            <person name="Castanera R."/>
            <person name="Culley D."/>
            <person name="Daum C."/>
            <person name="Ezra D."/>
            <person name="Gonzalez J."/>
            <person name="Henrissat B."/>
            <person name="Kuo A."/>
            <person name="Liang C."/>
            <person name="Lipzen A."/>
            <person name="Lutzoni F."/>
            <person name="Magnuson J."/>
            <person name="Mondo S."/>
            <person name="Nolan M."/>
            <person name="Ohm R."/>
            <person name="Pangilinan J."/>
            <person name="Park H.-J."/>
            <person name="Ramirez L."/>
            <person name="Alfaro M."/>
            <person name="Sun H."/>
            <person name="Tritt A."/>
            <person name="Yoshinaga Y."/>
            <person name="Zwiers L.-H."/>
            <person name="Turgeon B."/>
            <person name="Goodwin S."/>
            <person name="Spatafora J."/>
            <person name="Crous P."/>
            <person name="Grigoriev I."/>
        </authorList>
    </citation>
    <scope>NUCLEOTIDE SEQUENCE</scope>
    <source>
        <strain evidence="3">CBS 116435</strain>
    </source>
</reference>
<name>A0A9P4Q137_9PEZI</name>